<dbReference type="NCBIfam" id="TIGR01640">
    <property type="entry name" value="F_box_assoc_1"/>
    <property type="match status" value="1"/>
</dbReference>
<dbReference type="PANTHER" id="PTHR31672:SF13">
    <property type="entry name" value="F-BOX PROTEIN CPR30-LIKE"/>
    <property type="match status" value="1"/>
</dbReference>
<reference evidence="2" key="1">
    <citation type="submission" date="2023-02" db="EMBL/GenBank/DDBJ databases">
        <title>Genome of toxic invasive species Heracleum sosnowskyi carries increased number of genes despite the absence of recent whole-genome duplications.</title>
        <authorList>
            <person name="Schelkunov M."/>
            <person name="Shtratnikova V."/>
            <person name="Makarenko M."/>
            <person name="Klepikova A."/>
            <person name="Omelchenko D."/>
            <person name="Novikova G."/>
            <person name="Obukhova E."/>
            <person name="Bogdanov V."/>
            <person name="Penin A."/>
            <person name="Logacheva M."/>
        </authorList>
    </citation>
    <scope>NUCLEOTIDE SEQUENCE</scope>
    <source>
        <strain evidence="2">Hsosn_3</strain>
        <tissue evidence="2">Leaf</tissue>
    </source>
</reference>
<dbReference type="PANTHER" id="PTHR31672">
    <property type="entry name" value="BNACNNG10540D PROTEIN"/>
    <property type="match status" value="1"/>
</dbReference>
<gene>
    <name evidence="2" type="ORF">POM88_036817</name>
</gene>
<sequence>MSTGKNYINLLPEELLSEIFTRVPAKSVGRCKCVSKPWASLISDPKFIEAHLTKTKHISGLTLISTETDPGILYSVHFLNDKKNVVNCDVFALKLNLKNCCNKWSKVWGSYDGLVLVQDIRRKKLLINPTTLESKQIPPVPCGYRLNSIFDLFGFGYDSSCDDYVVVAICYEFGSFSTYVYMLKTNQWNKVGFSPYEHVSPYDHVNVQTRAPGAAGIFLEGSLHWLAKKFDDRNSCLISAFNIAKKEFSQVPPPKGVFDYITRCPRLGVLKGCLCLTTGVFNRNELWVMREYGVVESWVKLSVFLTEDSSIVSLDFQEDGLFMLEGGRFVFLVSNAKEVILQDMKVIGLPQDFRLGMTFVDTLVSPNYIDYKKST</sequence>
<name>A0AAD8MCR4_9APIA</name>
<dbReference type="InterPro" id="IPR001810">
    <property type="entry name" value="F-box_dom"/>
</dbReference>
<dbReference type="EMBL" id="JAUIZM010000008">
    <property type="protein sequence ID" value="KAK1370725.1"/>
    <property type="molecule type" value="Genomic_DNA"/>
</dbReference>
<evidence type="ECO:0000313" key="3">
    <source>
        <dbReference type="Proteomes" id="UP001237642"/>
    </source>
</evidence>
<dbReference type="SMART" id="SM00256">
    <property type="entry name" value="FBOX"/>
    <property type="match status" value="1"/>
</dbReference>
<dbReference type="InterPro" id="IPR036047">
    <property type="entry name" value="F-box-like_dom_sf"/>
</dbReference>
<comment type="caution">
    <text evidence="2">The sequence shown here is derived from an EMBL/GenBank/DDBJ whole genome shotgun (WGS) entry which is preliminary data.</text>
</comment>
<evidence type="ECO:0000259" key="1">
    <source>
        <dbReference type="PROSITE" id="PS50181"/>
    </source>
</evidence>
<dbReference type="Pfam" id="PF07734">
    <property type="entry name" value="FBA_1"/>
    <property type="match status" value="1"/>
</dbReference>
<reference evidence="2" key="2">
    <citation type="submission" date="2023-05" db="EMBL/GenBank/DDBJ databases">
        <authorList>
            <person name="Schelkunov M.I."/>
        </authorList>
    </citation>
    <scope>NUCLEOTIDE SEQUENCE</scope>
    <source>
        <strain evidence="2">Hsosn_3</strain>
        <tissue evidence="2">Leaf</tissue>
    </source>
</reference>
<dbReference type="InterPro" id="IPR050796">
    <property type="entry name" value="SCF_F-box_component"/>
</dbReference>
<evidence type="ECO:0000313" key="2">
    <source>
        <dbReference type="EMBL" id="KAK1370725.1"/>
    </source>
</evidence>
<organism evidence="2 3">
    <name type="scientific">Heracleum sosnowskyi</name>
    <dbReference type="NCBI Taxonomy" id="360622"/>
    <lineage>
        <taxon>Eukaryota</taxon>
        <taxon>Viridiplantae</taxon>
        <taxon>Streptophyta</taxon>
        <taxon>Embryophyta</taxon>
        <taxon>Tracheophyta</taxon>
        <taxon>Spermatophyta</taxon>
        <taxon>Magnoliopsida</taxon>
        <taxon>eudicotyledons</taxon>
        <taxon>Gunneridae</taxon>
        <taxon>Pentapetalae</taxon>
        <taxon>asterids</taxon>
        <taxon>campanulids</taxon>
        <taxon>Apiales</taxon>
        <taxon>Apiaceae</taxon>
        <taxon>Apioideae</taxon>
        <taxon>apioid superclade</taxon>
        <taxon>Tordylieae</taxon>
        <taxon>Tordyliinae</taxon>
        <taxon>Heracleum</taxon>
    </lineage>
</organism>
<keyword evidence="3" id="KW-1185">Reference proteome</keyword>
<dbReference type="CDD" id="cd22157">
    <property type="entry name" value="F-box_AtFBW1-like"/>
    <property type="match status" value="1"/>
</dbReference>
<dbReference type="Proteomes" id="UP001237642">
    <property type="component" value="Unassembled WGS sequence"/>
</dbReference>
<accession>A0AAD8MCR4</accession>
<dbReference type="Gene3D" id="1.20.1280.50">
    <property type="match status" value="1"/>
</dbReference>
<dbReference type="Pfam" id="PF00646">
    <property type="entry name" value="F-box"/>
    <property type="match status" value="1"/>
</dbReference>
<dbReference type="SUPFAM" id="SSF81383">
    <property type="entry name" value="F-box domain"/>
    <property type="match status" value="1"/>
</dbReference>
<dbReference type="AlphaFoldDB" id="A0AAD8MCR4"/>
<proteinExistence type="predicted"/>
<dbReference type="InterPro" id="IPR006527">
    <property type="entry name" value="F-box-assoc_dom_typ1"/>
</dbReference>
<dbReference type="PROSITE" id="PS50181">
    <property type="entry name" value="FBOX"/>
    <property type="match status" value="1"/>
</dbReference>
<dbReference type="InterPro" id="IPR017451">
    <property type="entry name" value="F-box-assoc_interact_dom"/>
</dbReference>
<protein>
    <submittedName>
        <fullName evidence="2">F-box domain-containing protein</fullName>
    </submittedName>
</protein>
<feature type="domain" description="F-box" evidence="1">
    <location>
        <begin position="5"/>
        <end position="51"/>
    </location>
</feature>